<accession>A0ABN8LG77</accession>
<protein>
    <submittedName>
        <fullName evidence="2">Uncharacterized protein</fullName>
    </submittedName>
</protein>
<dbReference type="Proteomes" id="UP001159427">
    <property type="component" value="Unassembled WGS sequence"/>
</dbReference>
<feature type="region of interest" description="Disordered" evidence="1">
    <location>
        <begin position="300"/>
        <end position="320"/>
    </location>
</feature>
<feature type="compositionally biased region" description="Gly residues" evidence="1">
    <location>
        <begin position="262"/>
        <end position="273"/>
    </location>
</feature>
<proteinExistence type="predicted"/>
<gene>
    <name evidence="2" type="ORF">PEVE_00000141</name>
</gene>
<evidence type="ECO:0000256" key="1">
    <source>
        <dbReference type="SAM" id="MobiDB-lite"/>
    </source>
</evidence>
<feature type="region of interest" description="Disordered" evidence="1">
    <location>
        <begin position="254"/>
        <end position="277"/>
    </location>
</feature>
<organism evidence="2 3">
    <name type="scientific">Porites evermanni</name>
    <dbReference type="NCBI Taxonomy" id="104178"/>
    <lineage>
        <taxon>Eukaryota</taxon>
        <taxon>Metazoa</taxon>
        <taxon>Cnidaria</taxon>
        <taxon>Anthozoa</taxon>
        <taxon>Hexacorallia</taxon>
        <taxon>Scleractinia</taxon>
        <taxon>Fungiina</taxon>
        <taxon>Poritidae</taxon>
        <taxon>Porites</taxon>
    </lineage>
</organism>
<comment type="caution">
    <text evidence="2">The sequence shown here is derived from an EMBL/GenBank/DDBJ whole genome shotgun (WGS) entry which is preliminary data.</text>
</comment>
<evidence type="ECO:0000313" key="2">
    <source>
        <dbReference type="EMBL" id="CAH3014470.1"/>
    </source>
</evidence>
<feature type="non-terminal residue" evidence="2">
    <location>
        <position position="1"/>
    </location>
</feature>
<reference evidence="2 3" key="1">
    <citation type="submission" date="2022-05" db="EMBL/GenBank/DDBJ databases">
        <authorList>
            <consortium name="Genoscope - CEA"/>
            <person name="William W."/>
        </authorList>
    </citation>
    <scope>NUCLEOTIDE SEQUENCE [LARGE SCALE GENOMIC DNA]</scope>
</reference>
<dbReference type="EMBL" id="CALNXI010000010">
    <property type="protein sequence ID" value="CAH3014470.1"/>
    <property type="molecule type" value="Genomic_DNA"/>
</dbReference>
<feature type="non-terminal residue" evidence="2">
    <location>
        <position position="1014"/>
    </location>
</feature>
<name>A0ABN8LG77_9CNID</name>
<keyword evidence="3" id="KW-1185">Reference proteome</keyword>
<feature type="compositionally biased region" description="Low complexity" evidence="1">
    <location>
        <begin position="306"/>
        <end position="317"/>
    </location>
</feature>
<feature type="region of interest" description="Disordered" evidence="1">
    <location>
        <begin position="201"/>
        <end position="230"/>
    </location>
</feature>
<sequence>TINNGCAQTTLGNSSKEVTPKVPQTSWIHIPSLLEMEAGKYRILGRVVHLKYVKEQLEKKQGLNYDFSRARQEMRFISKVEIQTDSLYVEGSVKLYGIKELTVCARRIIATPGSELDISAPNWNQQFTNRVTTGADGEKGNDGIDGPKVEILVGVVRGSLTVIANGGNGHKGQDGGSGENAEGLATRRPASLCNNQGPQLCSPSYFPGTPGEKGKSGKKGGNAGTPGNGGRAGNIVFSWGKVNGNVLLKSCKGLGAEPAKNGRGGKGGEGSRGGKGRNCKTYFMMKRQFPVCGDGGLGHKARDGPRGNNGPPGRTPNIKGKDGAVSLSNIQSSTLDKQSKQRFPLELLKIMKRKAEDLLLAEPKSRSGKKALKFIIDVVEEKTDVDVSFKREVKRKYGFAGKEDFDIFGRNKLFAPRIKWEALKVIAENVKTSAKEYEVAFNGIKASIENKGDITQLAKKMSSLAEKQIESEKKRLVESKNIAESEKRLYVKSIRQLEGQMNGILKQVETMLPEVYEKAKMNANDFLAILQGLTGFVSSIASKDPFAFIDSALGIADSQLGKQCLNSLEGYLASIKKWLTFGKNYNPLKDSSDLDFDQVDVNSVPEIMQANLEMQKESLASELVCLLDVASRESDVAPLKQQLESYFFAGAARIDLIGKITDLDNEIGGYNFDIPLLEETATTIKDLGNPSGTPITKDLQLRFMENLLSTYREMERTFMISVYELYKAFKFRTLWEGENPLAEFQRVASESAHGTGRLNGMIQLTEVLQNMENLEITAVKCFTDNIYADDVKKWSFDKDKHQEIFKGIAKGYTRFNINIDKSCTTCYNIRLLKLYVELTGDEKQEKNIPKDVHLQIRHLSASYFRAGDSSIKDYRQPLGSYRKIEFNRFATTDQKKCEESTAREYSGTFCLTKVDSRWEPMCSHPLSKSTCRDSLLGQEECKSPFGTYELKIPVDKNLACDNTGITDKNCKDLDLTKFTKMNVWMYYIYWSDNYPTGPKDPICRSPRDKRKHVT</sequence>
<feature type="compositionally biased region" description="Gly residues" evidence="1">
    <location>
        <begin position="219"/>
        <end position="230"/>
    </location>
</feature>
<evidence type="ECO:0000313" key="3">
    <source>
        <dbReference type="Proteomes" id="UP001159427"/>
    </source>
</evidence>